<proteinExistence type="predicted"/>
<dbReference type="Proteomes" id="UP000011872">
    <property type="component" value="Unassembled WGS sequence"/>
</dbReference>
<organism evidence="2 3">
    <name type="scientific">Helicobacter pylori GAM265BSii</name>
    <dbReference type="NCBI Taxonomy" id="1159049"/>
    <lineage>
        <taxon>Bacteria</taxon>
        <taxon>Pseudomonadati</taxon>
        <taxon>Campylobacterota</taxon>
        <taxon>Epsilonproteobacteria</taxon>
        <taxon>Campylobacterales</taxon>
        <taxon>Helicobacteraceae</taxon>
        <taxon>Helicobacter</taxon>
    </lineage>
</organism>
<keyword evidence="1" id="KW-1133">Transmembrane helix</keyword>
<dbReference type="AlphaFoldDB" id="M3QC19"/>
<comment type="caution">
    <text evidence="2">The sequence shown here is derived from an EMBL/GenBank/DDBJ whole genome shotgun (WGS) entry which is preliminary data.</text>
</comment>
<dbReference type="HOGENOM" id="CLU_208460_0_0_7"/>
<dbReference type="RefSeq" id="WP_001958689.1">
    <property type="nucleotide sequence ID" value="NZ_KB642344.1"/>
</dbReference>
<sequence length="60" mass="6589">MFRGILVFLIPIVLIGLVLIAIIIGLVLTAIRATIMAFRGDTDGFFSRIWDNSLNISAIL</sequence>
<gene>
    <name evidence="2" type="ORF">HMPREF1421_00680</name>
</gene>
<dbReference type="EMBL" id="APDY01000039">
    <property type="protein sequence ID" value="EMH29230.1"/>
    <property type="molecule type" value="Genomic_DNA"/>
</dbReference>
<keyword evidence="1" id="KW-0812">Transmembrane</keyword>
<evidence type="ECO:0000313" key="2">
    <source>
        <dbReference type="EMBL" id="EMH29230.1"/>
    </source>
</evidence>
<reference evidence="2 3" key="1">
    <citation type="submission" date="2012-12" db="EMBL/GenBank/DDBJ databases">
        <authorList>
            <person name="Weinstock G."/>
            <person name="Sodergren E."/>
            <person name="Lobos E.A."/>
            <person name="Fulton L."/>
            <person name="Fulton R."/>
            <person name="Courtney L."/>
            <person name="Fronick C."/>
            <person name="O'Laughlin M."/>
            <person name="Godfrey J."/>
            <person name="Wilson R.M."/>
            <person name="Miner T."/>
            <person name="Farmer C."/>
            <person name="Delehaunty K."/>
            <person name="Cordes M."/>
            <person name="Minx P."/>
            <person name="Tomlinson C."/>
            <person name="Chen J."/>
            <person name="Wollam A."/>
            <person name="Pepin K.H."/>
            <person name="Bhonagiri V."/>
            <person name="Zhang X."/>
            <person name="Suruliraj S."/>
            <person name="Antonio M."/>
            <person name="Secka O."/>
            <person name="Thomas J."/>
            <person name="Warren W."/>
            <person name="Mitreva M."/>
            <person name="Mardis E.R."/>
            <person name="Wilson R.K."/>
        </authorList>
    </citation>
    <scope>NUCLEOTIDE SEQUENCE [LARGE SCALE GENOMIC DNA]</scope>
    <source>
        <strain evidence="2 3">GAM265BSii</strain>
    </source>
</reference>
<evidence type="ECO:0000256" key="1">
    <source>
        <dbReference type="SAM" id="Phobius"/>
    </source>
</evidence>
<keyword evidence="1" id="KW-0472">Membrane</keyword>
<feature type="transmembrane region" description="Helical" evidence="1">
    <location>
        <begin position="6"/>
        <end position="31"/>
    </location>
</feature>
<name>M3QC19_HELPX</name>
<protein>
    <submittedName>
        <fullName evidence="2">Uncharacterized protein</fullName>
    </submittedName>
</protein>
<accession>M3QC19</accession>
<evidence type="ECO:0000313" key="3">
    <source>
        <dbReference type="Proteomes" id="UP000011872"/>
    </source>
</evidence>